<protein>
    <recommendedName>
        <fullName evidence="16">Heme sensor protein HssS</fullName>
        <ecNumber evidence="3">2.7.13.3</ecNumber>
    </recommendedName>
</protein>
<dbReference type="EMBL" id="RBAH01000009">
    <property type="protein sequence ID" value="RKN84235.1"/>
    <property type="molecule type" value="Genomic_DNA"/>
</dbReference>
<comment type="caution">
    <text evidence="20">The sequence shown here is derived from an EMBL/GenBank/DDBJ whole genome shotgun (WGS) entry which is preliminary data.</text>
</comment>
<evidence type="ECO:0000256" key="2">
    <source>
        <dbReference type="ARBA" id="ARBA00004651"/>
    </source>
</evidence>
<dbReference type="PANTHER" id="PTHR45528:SF11">
    <property type="entry name" value="HISTIDINE KINASE"/>
    <property type="match status" value="1"/>
</dbReference>
<evidence type="ECO:0000256" key="17">
    <source>
        <dbReference type="SAM" id="Phobius"/>
    </source>
</evidence>
<dbReference type="InterPro" id="IPR004358">
    <property type="entry name" value="Sig_transdc_His_kin-like_C"/>
</dbReference>
<dbReference type="OrthoDB" id="9813151at2"/>
<keyword evidence="7 17" id="KW-0812">Transmembrane</keyword>
<comment type="catalytic activity">
    <reaction evidence="1">
        <text>ATP + protein L-histidine = ADP + protein N-phospho-L-histidine.</text>
        <dbReference type="EC" id="2.7.13.3"/>
    </reaction>
</comment>
<dbReference type="PRINTS" id="PR00344">
    <property type="entry name" value="BCTRLSENSOR"/>
</dbReference>
<dbReference type="GO" id="GO:0000155">
    <property type="term" value="F:phosphorelay sensor kinase activity"/>
    <property type="evidence" value="ECO:0007669"/>
    <property type="project" value="InterPro"/>
</dbReference>
<evidence type="ECO:0000256" key="16">
    <source>
        <dbReference type="ARBA" id="ARBA00040841"/>
    </source>
</evidence>
<dbReference type="SUPFAM" id="SSF55874">
    <property type="entry name" value="ATPase domain of HSP90 chaperone/DNA topoisomerase II/histidine kinase"/>
    <property type="match status" value="1"/>
</dbReference>
<dbReference type="EC" id="2.7.13.3" evidence="3"/>
<keyword evidence="11 17" id="KW-1133">Transmembrane helix</keyword>
<evidence type="ECO:0000256" key="7">
    <source>
        <dbReference type="ARBA" id="ARBA00022692"/>
    </source>
</evidence>
<proteinExistence type="predicted"/>
<dbReference type="PROSITE" id="PS50109">
    <property type="entry name" value="HIS_KIN"/>
    <property type="match status" value="1"/>
</dbReference>
<dbReference type="InterPro" id="IPR005467">
    <property type="entry name" value="His_kinase_dom"/>
</dbReference>
<dbReference type="InterPro" id="IPR003594">
    <property type="entry name" value="HATPase_dom"/>
</dbReference>
<dbReference type="PROSITE" id="PS50885">
    <property type="entry name" value="HAMP"/>
    <property type="match status" value="1"/>
</dbReference>
<feature type="domain" description="HAMP" evidence="19">
    <location>
        <begin position="185"/>
        <end position="237"/>
    </location>
</feature>
<feature type="transmembrane region" description="Helical" evidence="17">
    <location>
        <begin position="6"/>
        <end position="33"/>
    </location>
</feature>
<dbReference type="Gene3D" id="3.30.565.10">
    <property type="entry name" value="Histidine kinase-like ATPase, C-terminal domain"/>
    <property type="match status" value="1"/>
</dbReference>
<evidence type="ECO:0000313" key="21">
    <source>
        <dbReference type="Proteomes" id="UP000282311"/>
    </source>
</evidence>
<dbReference type="SUPFAM" id="SSF158472">
    <property type="entry name" value="HAMP domain-like"/>
    <property type="match status" value="1"/>
</dbReference>
<dbReference type="GO" id="GO:0005524">
    <property type="term" value="F:ATP binding"/>
    <property type="evidence" value="ECO:0007669"/>
    <property type="project" value="UniProtKB-KW"/>
</dbReference>
<keyword evidence="14 17" id="KW-0472">Membrane</keyword>
<dbReference type="InterPro" id="IPR050398">
    <property type="entry name" value="HssS/ArlS-like"/>
</dbReference>
<evidence type="ECO:0000256" key="11">
    <source>
        <dbReference type="ARBA" id="ARBA00022989"/>
    </source>
</evidence>
<keyword evidence="9 20" id="KW-0418">Kinase</keyword>
<dbReference type="CDD" id="cd00082">
    <property type="entry name" value="HisKA"/>
    <property type="match status" value="1"/>
</dbReference>
<keyword evidence="13" id="KW-0843">Virulence</keyword>
<dbReference type="GO" id="GO:0005886">
    <property type="term" value="C:plasma membrane"/>
    <property type="evidence" value="ECO:0007669"/>
    <property type="project" value="UniProtKB-SubCell"/>
</dbReference>
<dbReference type="FunFam" id="3.30.565.10:FF:000006">
    <property type="entry name" value="Sensor histidine kinase WalK"/>
    <property type="match status" value="1"/>
</dbReference>
<keyword evidence="6" id="KW-0808">Transferase</keyword>
<dbReference type="Gene3D" id="1.10.287.130">
    <property type="match status" value="1"/>
</dbReference>
<dbReference type="Gene3D" id="6.10.340.10">
    <property type="match status" value="1"/>
</dbReference>
<gene>
    <name evidence="20" type="ORF">D7M11_14625</name>
</gene>
<keyword evidence="8" id="KW-0547">Nucleotide-binding</keyword>
<reference evidence="20 21" key="1">
    <citation type="journal article" date="2007" name="Int. J. Syst. Evol. Microbiol.">
        <title>Paenibacillus ginsengarvi sp. nov., isolated from soil from ginseng cultivation.</title>
        <authorList>
            <person name="Yoon M.H."/>
            <person name="Ten L.N."/>
            <person name="Im W.T."/>
        </authorList>
    </citation>
    <scope>NUCLEOTIDE SEQUENCE [LARGE SCALE GENOMIC DNA]</scope>
    <source>
        <strain evidence="20 21">KCTC 13059</strain>
    </source>
</reference>
<evidence type="ECO:0000256" key="10">
    <source>
        <dbReference type="ARBA" id="ARBA00022840"/>
    </source>
</evidence>
<evidence type="ECO:0000256" key="6">
    <source>
        <dbReference type="ARBA" id="ARBA00022679"/>
    </source>
</evidence>
<dbReference type="Pfam" id="PF00672">
    <property type="entry name" value="HAMP"/>
    <property type="match status" value="1"/>
</dbReference>
<accession>A0A3B0CDK4</accession>
<dbReference type="SUPFAM" id="SSF47384">
    <property type="entry name" value="Homodimeric domain of signal transducing histidine kinase"/>
    <property type="match status" value="1"/>
</dbReference>
<dbReference type="Pfam" id="PF00512">
    <property type="entry name" value="HisKA"/>
    <property type="match status" value="1"/>
</dbReference>
<evidence type="ECO:0000256" key="14">
    <source>
        <dbReference type="ARBA" id="ARBA00023136"/>
    </source>
</evidence>
<dbReference type="AlphaFoldDB" id="A0A3B0CDK4"/>
<evidence type="ECO:0000256" key="4">
    <source>
        <dbReference type="ARBA" id="ARBA00022475"/>
    </source>
</evidence>
<dbReference type="InterPro" id="IPR003660">
    <property type="entry name" value="HAMP_dom"/>
</dbReference>
<dbReference type="InterPro" id="IPR036890">
    <property type="entry name" value="HATPase_C_sf"/>
</dbReference>
<keyword evidence="5" id="KW-0597">Phosphoprotein</keyword>
<evidence type="ECO:0000256" key="13">
    <source>
        <dbReference type="ARBA" id="ARBA00023026"/>
    </source>
</evidence>
<dbReference type="CDD" id="cd00075">
    <property type="entry name" value="HATPase"/>
    <property type="match status" value="1"/>
</dbReference>
<dbReference type="RefSeq" id="WP_120747971.1">
    <property type="nucleotide sequence ID" value="NZ_RBAH01000009.1"/>
</dbReference>
<evidence type="ECO:0000256" key="12">
    <source>
        <dbReference type="ARBA" id="ARBA00023012"/>
    </source>
</evidence>
<feature type="domain" description="Histidine kinase" evidence="18">
    <location>
        <begin position="245"/>
        <end position="458"/>
    </location>
</feature>
<evidence type="ECO:0000256" key="5">
    <source>
        <dbReference type="ARBA" id="ARBA00022553"/>
    </source>
</evidence>
<evidence type="ECO:0000256" key="3">
    <source>
        <dbReference type="ARBA" id="ARBA00012438"/>
    </source>
</evidence>
<dbReference type="SMART" id="SM00304">
    <property type="entry name" value="HAMP"/>
    <property type="match status" value="1"/>
</dbReference>
<organism evidence="20 21">
    <name type="scientific">Paenibacillus ginsengarvi</name>
    <dbReference type="NCBI Taxonomy" id="400777"/>
    <lineage>
        <taxon>Bacteria</taxon>
        <taxon>Bacillati</taxon>
        <taxon>Bacillota</taxon>
        <taxon>Bacilli</taxon>
        <taxon>Bacillales</taxon>
        <taxon>Paenibacillaceae</taxon>
        <taxon>Paenibacillus</taxon>
    </lineage>
</organism>
<evidence type="ECO:0000256" key="9">
    <source>
        <dbReference type="ARBA" id="ARBA00022777"/>
    </source>
</evidence>
<evidence type="ECO:0000259" key="19">
    <source>
        <dbReference type="PROSITE" id="PS50885"/>
    </source>
</evidence>
<name>A0A3B0CDK4_9BACL</name>
<comment type="function">
    <text evidence="15">Member of the two-component regulatory system HssS/HssR involved in intracellular heme homeostasis and tempering of staphylococcal virulence. HssS functions as a heme sensor histidine kinase which is autophosphorylated at a histidine residue and transfers its phosphate group to an aspartate residue of HssR. HssR/HssS activates the expression of hrtAB, an efflux pump, in response to extracellular heme, hemin, hemoglobin or blood.</text>
</comment>
<comment type="subcellular location">
    <subcellularLocation>
        <location evidence="2">Cell membrane</location>
        <topology evidence="2">Multi-pass membrane protein</topology>
    </subcellularLocation>
</comment>
<feature type="transmembrane region" description="Helical" evidence="17">
    <location>
        <begin position="163"/>
        <end position="188"/>
    </location>
</feature>
<dbReference type="SMART" id="SM00387">
    <property type="entry name" value="HATPase_c"/>
    <property type="match status" value="1"/>
</dbReference>
<dbReference type="SMART" id="SM00388">
    <property type="entry name" value="HisKA"/>
    <property type="match status" value="1"/>
</dbReference>
<keyword evidence="21" id="KW-1185">Reference proteome</keyword>
<dbReference type="FunFam" id="1.10.287.130:FF:000001">
    <property type="entry name" value="Two-component sensor histidine kinase"/>
    <property type="match status" value="1"/>
</dbReference>
<evidence type="ECO:0000313" key="20">
    <source>
        <dbReference type="EMBL" id="RKN84235.1"/>
    </source>
</evidence>
<dbReference type="InterPro" id="IPR036097">
    <property type="entry name" value="HisK_dim/P_sf"/>
</dbReference>
<evidence type="ECO:0000256" key="15">
    <source>
        <dbReference type="ARBA" id="ARBA00037219"/>
    </source>
</evidence>
<keyword evidence="10" id="KW-0067">ATP-binding</keyword>
<evidence type="ECO:0000256" key="1">
    <source>
        <dbReference type="ARBA" id="ARBA00000085"/>
    </source>
</evidence>
<evidence type="ECO:0000259" key="18">
    <source>
        <dbReference type="PROSITE" id="PS50109"/>
    </source>
</evidence>
<sequence length="458" mass="51317">MRTLYFRIVLTFIGIAVASAILGLLVTNVYYLTKLRDFNDQKMIHIATEFKRLYEQTPGADANAYLSGVAEMGFQIYVVNGSENGVSYGAPFKHRKIDDASIRAVLNGGIYNGMMQERHLLTVTGFFENSIRNSVGLPVRVQGETQAWFIRPNLEQQIGEVRVLVAVLLSATFLFSLVFIVILSRYIVRPVKQLTEATNRIVGGQYDIELDVTRKDEIGNLARHFTHMAQALKRLDAMRQEFVANVSHEIQSPLTSIRGFAQSILDRQASPEEQERYLRIIADESTRLSSLSKQLLTLAALDKETGEVKRASYRLDEQIRQVLIVTEWEWSEKQLFIEPELPEIVISGDADLLYQVWFNLITNSIKFCKPGDCIAVSITSDDGIVVTVRDTGPGISAEELPHIFDRFYKADKSRSRTKAGSGLGLAIVRKIVELHGGTIEASSAPGKDTIFTVKLPQL</sequence>
<dbReference type="Proteomes" id="UP000282311">
    <property type="component" value="Unassembled WGS sequence"/>
</dbReference>
<keyword evidence="4" id="KW-1003">Cell membrane</keyword>
<dbReference type="Pfam" id="PF02518">
    <property type="entry name" value="HATPase_c"/>
    <property type="match status" value="1"/>
</dbReference>
<dbReference type="PANTHER" id="PTHR45528">
    <property type="entry name" value="SENSOR HISTIDINE KINASE CPXA"/>
    <property type="match status" value="1"/>
</dbReference>
<dbReference type="InterPro" id="IPR003661">
    <property type="entry name" value="HisK_dim/P_dom"/>
</dbReference>
<keyword evidence="12" id="KW-0902">Two-component regulatory system</keyword>
<evidence type="ECO:0000256" key="8">
    <source>
        <dbReference type="ARBA" id="ARBA00022741"/>
    </source>
</evidence>
<dbReference type="CDD" id="cd06225">
    <property type="entry name" value="HAMP"/>
    <property type="match status" value="1"/>
</dbReference>